<dbReference type="Gene3D" id="2.60.40.10">
    <property type="entry name" value="Immunoglobulins"/>
    <property type="match status" value="1"/>
</dbReference>
<accession>A0A2R6ASC5</accession>
<dbReference type="InterPro" id="IPR035986">
    <property type="entry name" value="PKD_dom_sf"/>
</dbReference>
<feature type="transmembrane region" description="Helical" evidence="2">
    <location>
        <begin position="399"/>
        <end position="416"/>
    </location>
</feature>
<comment type="caution">
    <text evidence="3">The sequence shown here is derived from an EMBL/GenBank/DDBJ whole genome shotgun (WGS) entry which is preliminary data.</text>
</comment>
<sequence length="662" mass="68030">MPDITSLVTTAVDYLFYAAWIAVGLSVVASVYFFATQDAKRGREFLFFSIAAAVTITAGWAVITSIGKVPNLSIPGAQYIQLFAYAGIAISIAAAAINFAAGRPERAFSYLGAAVVILVAVNIGAAGSVVTSSVKNYQLSLSVSPTFGSPPLTVNATVAGNATGSGTLSWGDGSSTSFSSLPFSASHTYTSSGAYTVLAQVKAGNTTVSAGQAVLVRQSGGNWLVGIIQAFEGIPLLGQMTKVLFGLSNLVFVWLTQMPTYDSGPFSTPLQNLYSFVAYYAIGFVGLFVLGDVLWIFFWEGAEDVWEKIIRIAKEVIVVLIVIYAAPYLYSIFAGIVNQLASYLVNSGDPSVFYYSAITLSLLGALVGPFDTEIGVFGGILLFSLLLMIVFAFVRYLAIGALLITTPILAVFWLFPPLRRVVDFIAEIILGFAVGGLIVAAILAFLGNIAFQIPSGSASLIAEEGFLSFILILASPFLLILVPNIIAFSGIMGHYASPFRIAERAAGFMSLGGGGGGPGGGGPGGGSGGSGGGGVAGGAAAAAQVARGSYTQVVPPSSGGTTGAVAGAAGGQTGGTGQGGGGEAVPFTYASAGGGGSPESPLAKFERPSEAAVKLKSMLKTSLQTFENIMASEFGVKPIKLYSRAAKGGYQLLKGMKRGLSR</sequence>
<feature type="transmembrane region" description="Helical" evidence="2">
    <location>
        <begin position="352"/>
        <end position="368"/>
    </location>
</feature>
<organism evidence="3 4">
    <name type="scientific">Candidatus Marsarchaeota G2 archaeon OSP_D</name>
    <dbReference type="NCBI Taxonomy" id="1978157"/>
    <lineage>
        <taxon>Archaea</taxon>
        <taxon>Candidatus Marsarchaeota</taxon>
        <taxon>Candidatus Marsarchaeota group 2</taxon>
    </lineage>
</organism>
<keyword evidence="2" id="KW-0812">Transmembrane</keyword>
<feature type="transmembrane region" description="Helical" evidence="2">
    <location>
        <begin position="465"/>
        <end position="491"/>
    </location>
</feature>
<reference evidence="3 4" key="1">
    <citation type="submission" date="2017-04" db="EMBL/GenBank/DDBJ databases">
        <title>Novel microbial lineages endemic to geothermal iron-oxide mats fill important gaps in the evolutionary history of Archaea.</title>
        <authorList>
            <person name="Jay Z.J."/>
            <person name="Beam J.P."/>
            <person name="Dlakic M."/>
            <person name="Rusch D.B."/>
            <person name="Kozubal M.A."/>
            <person name="Inskeep W.P."/>
        </authorList>
    </citation>
    <scope>NUCLEOTIDE SEQUENCE [LARGE SCALE GENOMIC DNA]</scope>
    <source>
        <strain evidence="3">OSP_D</strain>
    </source>
</reference>
<dbReference type="EMBL" id="NEXE01000101">
    <property type="protein sequence ID" value="PSN89240.1"/>
    <property type="molecule type" value="Genomic_DNA"/>
</dbReference>
<keyword evidence="2" id="KW-1133">Transmembrane helix</keyword>
<evidence type="ECO:0000313" key="3">
    <source>
        <dbReference type="EMBL" id="PSN89240.1"/>
    </source>
</evidence>
<feature type="transmembrane region" description="Helical" evidence="2">
    <location>
        <begin position="108"/>
        <end position="130"/>
    </location>
</feature>
<dbReference type="InterPro" id="IPR013783">
    <property type="entry name" value="Ig-like_fold"/>
</dbReference>
<evidence type="ECO:0000313" key="4">
    <source>
        <dbReference type="Proteomes" id="UP000240322"/>
    </source>
</evidence>
<feature type="transmembrane region" description="Helical" evidence="2">
    <location>
        <begin position="428"/>
        <end position="453"/>
    </location>
</feature>
<evidence type="ECO:0000256" key="2">
    <source>
        <dbReference type="SAM" id="Phobius"/>
    </source>
</evidence>
<feature type="transmembrane region" description="Helical" evidence="2">
    <location>
        <begin position="318"/>
        <end position="340"/>
    </location>
</feature>
<feature type="region of interest" description="Disordered" evidence="1">
    <location>
        <begin position="553"/>
        <end position="604"/>
    </location>
</feature>
<name>A0A2R6ASC5_9ARCH</name>
<feature type="transmembrane region" description="Helical" evidence="2">
    <location>
        <begin position="375"/>
        <end position="393"/>
    </location>
</feature>
<dbReference type="CDD" id="cd00146">
    <property type="entry name" value="PKD"/>
    <property type="match status" value="1"/>
</dbReference>
<feature type="transmembrane region" description="Helical" evidence="2">
    <location>
        <begin position="46"/>
        <end position="67"/>
    </location>
</feature>
<gene>
    <name evidence="3" type="ORF">B9Q03_08660</name>
</gene>
<feature type="transmembrane region" description="Helical" evidence="2">
    <location>
        <begin position="277"/>
        <end position="298"/>
    </location>
</feature>
<evidence type="ECO:0000256" key="1">
    <source>
        <dbReference type="SAM" id="MobiDB-lite"/>
    </source>
</evidence>
<dbReference type="Proteomes" id="UP000240322">
    <property type="component" value="Unassembled WGS sequence"/>
</dbReference>
<feature type="transmembrane region" description="Helical" evidence="2">
    <location>
        <begin position="79"/>
        <end position="101"/>
    </location>
</feature>
<keyword evidence="2" id="KW-0472">Membrane</keyword>
<dbReference type="AlphaFoldDB" id="A0A2R6ASC5"/>
<evidence type="ECO:0008006" key="5">
    <source>
        <dbReference type="Google" id="ProtNLM"/>
    </source>
</evidence>
<protein>
    <recommendedName>
        <fullName evidence="5">PKD domain-containing protein</fullName>
    </recommendedName>
</protein>
<feature type="compositionally biased region" description="Gly residues" evidence="1">
    <location>
        <begin position="568"/>
        <end position="583"/>
    </location>
</feature>
<feature type="transmembrane region" description="Helical" evidence="2">
    <location>
        <begin position="14"/>
        <end position="34"/>
    </location>
</feature>
<dbReference type="SUPFAM" id="SSF49299">
    <property type="entry name" value="PKD domain"/>
    <property type="match status" value="1"/>
</dbReference>
<proteinExistence type="predicted"/>